<dbReference type="AlphaFoldDB" id="E1YLA9"/>
<protein>
    <submittedName>
        <fullName evidence="1">Uncharacterized protein</fullName>
    </submittedName>
</protein>
<organism evidence="1">
    <name type="scientific">uncultured Desulfobacterium sp</name>
    <dbReference type="NCBI Taxonomy" id="201089"/>
    <lineage>
        <taxon>Bacteria</taxon>
        <taxon>Pseudomonadati</taxon>
        <taxon>Thermodesulfobacteriota</taxon>
        <taxon>Desulfobacteria</taxon>
        <taxon>Desulfobacterales</taxon>
        <taxon>Desulfobacteriaceae</taxon>
        <taxon>Desulfobacterium</taxon>
        <taxon>environmental samples</taxon>
    </lineage>
</organism>
<proteinExistence type="predicted"/>
<accession>E1YLA9</accession>
<dbReference type="EMBL" id="FR695877">
    <property type="protein sequence ID" value="CBX30892.1"/>
    <property type="molecule type" value="Genomic_DNA"/>
</dbReference>
<evidence type="ECO:0000313" key="1">
    <source>
        <dbReference type="EMBL" id="CBX30892.1"/>
    </source>
</evidence>
<name>E1YLA9_9BACT</name>
<sequence>MGKQARKFCNWLIIINSKVSSERPFKPNVYKRIPMLTNIITNM</sequence>
<reference evidence="1" key="1">
    <citation type="journal article" date="2011" name="Environ. Microbiol.">
        <title>Genomic insights into the metabolic potential of the polycyclic aromatic hydrocarbon degrading sulfate-reducing Deltaproteobacterium N47.</title>
        <authorList>
            <person name="Bergmann F."/>
            <person name="Selesi D."/>
            <person name="Weinmaier T."/>
            <person name="Tischler P."/>
            <person name="Rattei T."/>
            <person name="Meckenstock R.U."/>
        </authorList>
    </citation>
    <scope>NUCLEOTIDE SEQUENCE</scope>
</reference>
<gene>
    <name evidence="1" type="ORF">N47_E44040</name>
</gene>